<organism evidence="10 11">
    <name type="scientific">Thermostichus vulcanus str. 'Rupite'</name>
    <dbReference type="NCBI Taxonomy" id="2813851"/>
    <lineage>
        <taxon>Bacteria</taxon>
        <taxon>Bacillati</taxon>
        <taxon>Cyanobacteriota</taxon>
        <taxon>Cyanophyceae</taxon>
        <taxon>Thermostichales</taxon>
        <taxon>Thermostichaceae</taxon>
        <taxon>Thermostichus</taxon>
    </lineage>
</organism>
<evidence type="ECO:0000256" key="3">
    <source>
        <dbReference type="ARBA" id="ARBA00022741"/>
    </source>
</evidence>
<evidence type="ECO:0000256" key="6">
    <source>
        <dbReference type="ARBA" id="ARBA00023136"/>
    </source>
</evidence>
<dbReference type="PANTHER" id="PTHR43394:SF1">
    <property type="entry name" value="ATP-BINDING CASSETTE SUB-FAMILY B MEMBER 10, MITOCHONDRIAL"/>
    <property type="match status" value="1"/>
</dbReference>
<gene>
    <name evidence="10" type="ORF">JX360_04055</name>
</gene>
<dbReference type="GO" id="GO:0005524">
    <property type="term" value="F:ATP binding"/>
    <property type="evidence" value="ECO:0007669"/>
    <property type="project" value="UniProtKB-KW"/>
</dbReference>
<dbReference type="PROSITE" id="PS00211">
    <property type="entry name" value="ABC_TRANSPORTER_1"/>
    <property type="match status" value="1"/>
</dbReference>
<dbReference type="SMART" id="SM00382">
    <property type="entry name" value="AAA"/>
    <property type="match status" value="1"/>
</dbReference>
<comment type="caution">
    <text evidence="10">The sequence shown here is derived from an EMBL/GenBank/DDBJ whole genome shotgun (WGS) entry which is preliminary data.</text>
</comment>
<dbReference type="Pfam" id="PF00664">
    <property type="entry name" value="ABC_membrane"/>
    <property type="match status" value="1"/>
</dbReference>
<dbReference type="InterPro" id="IPR039421">
    <property type="entry name" value="Type_1_exporter"/>
</dbReference>
<dbReference type="InterPro" id="IPR027417">
    <property type="entry name" value="P-loop_NTPase"/>
</dbReference>
<feature type="transmembrane region" description="Helical" evidence="7">
    <location>
        <begin position="62"/>
        <end position="82"/>
    </location>
</feature>
<feature type="transmembrane region" description="Helical" evidence="7">
    <location>
        <begin position="167"/>
        <end position="187"/>
    </location>
</feature>
<dbReference type="InterPro" id="IPR011527">
    <property type="entry name" value="ABC1_TM_dom"/>
</dbReference>
<dbReference type="RefSeq" id="WP_244349311.1">
    <property type="nucleotide sequence ID" value="NZ_JAFIRA010000006.1"/>
</dbReference>
<feature type="transmembrane region" description="Helical" evidence="7">
    <location>
        <begin position="136"/>
        <end position="161"/>
    </location>
</feature>
<evidence type="ECO:0000313" key="10">
    <source>
        <dbReference type="EMBL" id="MCJ2542086.1"/>
    </source>
</evidence>
<proteinExistence type="predicted"/>
<evidence type="ECO:0000259" key="8">
    <source>
        <dbReference type="PROSITE" id="PS50893"/>
    </source>
</evidence>
<keyword evidence="3" id="KW-0547">Nucleotide-binding</keyword>
<keyword evidence="5 7" id="KW-1133">Transmembrane helix</keyword>
<dbReference type="PROSITE" id="PS50929">
    <property type="entry name" value="ABC_TM1F"/>
    <property type="match status" value="1"/>
</dbReference>
<evidence type="ECO:0000313" key="11">
    <source>
        <dbReference type="Proteomes" id="UP000830835"/>
    </source>
</evidence>
<sequence length="588" mass="65041">MARSRSHLQQLAHYLRPYQRQVALGIGSLMLVNGFGVFLPWYIKLVIDDLSQNLASLQAQRIVLYALTVLVVSSLMMGIRIASRVWMFGVGRQVEFHLKQAIFEHLLTLQPSYFAQQTIGDILTRITSDVENIRRLLGFALLNLANTIFAYGTTLPAMFWINPRLSTLALSVFPVMLVLVKLTSARLQQQQLRVQQRLAELSDLIQEDINGITLIKVYGQEHHEQAEFRRQNQQLLQANLRLALTRNLLFPSLVALVSLSLLVLLAVGGPQIASGVLTIGDFSALTLYIERLVFPTALLGFTITAYQRGQVSLERIDALLAVEPTIQDAPTALPLLPESVRGQIEARGLTFSFADAKTPALDQLQFRIEPGQMVAIVGPIGAGKSTLANAIPHLLEIQPGQLFLDGRDITQIQLGSLRQAIAYVPQESFLFSATVRDNIRYGKPEAEDWEVELAAKAAHIHPEILNFPKGYDTLVGERGITLSGGQRQRVALARALLVDAPILILDDSLSSVDNQTAQSILYTLRHATAQKTVIFIAHRLTAVVDADQILVMEGGRIVQRGSHAELLADTEGLYASLWAKQKLEEVLV</sequence>
<dbReference type="Gene3D" id="3.40.50.300">
    <property type="entry name" value="P-loop containing nucleotide triphosphate hydrolases"/>
    <property type="match status" value="1"/>
</dbReference>
<dbReference type="SUPFAM" id="SSF52540">
    <property type="entry name" value="P-loop containing nucleoside triphosphate hydrolases"/>
    <property type="match status" value="1"/>
</dbReference>
<feature type="transmembrane region" description="Helical" evidence="7">
    <location>
        <begin position="248"/>
        <end position="268"/>
    </location>
</feature>
<evidence type="ECO:0000256" key="4">
    <source>
        <dbReference type="ARBA" id="ARBA00022840"/>
    </source>
</evidence>
<keyword evidence="11" id="KW-1185">Reference proteome</keyword>
<name>A0ABT0C8G5_THEVL</name>
<keyword evidence="6 7" id="KW-0472">Membrane</keyword>
<feature type="domain" description="ABC transmembrane type-1" evidence="9">
    <location>
        <begin position="23"/>
        <end position="308"/>
    </location>
</feature>
<dbReference type="SUPFAM" id="SSF90123">
    <property type="entry name" value="ABC transporter transmembrane region"/>
    <property type="match status" value="1"/>
</dbReference>
<protein>
    <submittedName>
        <fullName evidence="10">ABC transporter ATP-binding protein</fullName>
    </submittedName>
</protein>
<evidence type="ECO:0000259" key="9">
    <source>
        <dbReference type="PROSITE" id="PS50929"/>
    </source>
</evidence>
<dbReference type="PROSITE" id="PS50893">
    <property type="entry name" value="ABC_TRANSPORTER_2"/>
    <property type="match status" value="1"/>
</dbReference>
<accession>A0ABT0C8G5</accession>
<keyword evidence="2 7" id="KW-0812">Transmembrane</keyword>
<evidence type="ECO:0000256" key="1">
    <source>
        <dbReference type="ARBA" id="ARBA00004651"/>
    </source>
</evidence>
<reference evidence="10" key="1">
    <citation type="submission" date="2021-02" db="EMBL/GenBank/DDBJ databases">
        <title>The CRISPR/cas machinery reduction and long-range gene transfer in the hot spring cyanobacterium Synechococcus.</title>
        <authorList>
            <person name="Dvorak P."/>
            <person name="Jahodarova E."/>
            <person name="Hasler P."/>
            <person name="Poulickova A."/>
        </authorList>
    </citation>
    <scope>NUCLEOTIDE SEQUENCE</scope>
    <source>
        <strain evidence="10">Rupite</strain>
    </source>
</reference>
<evidence type="ECO:0000256" key="2">
    <source>
        <dbReference type="ARBA" id="ARBA00022692"/>
    </source>
</evidence>
<feature type="transmembrane region" description="Helical" evidence="7">
    <location>
        <begin position="21"/>
        <end position="42"/>
    </location>
</feature>
<dbReference type="PANTHER" id="PTHR43394">
    <property type="entry name" value="ATP-DEPENDENT PERMEASE MDL1, MITOCHONDRIAL"/>
    <property type="match status" value="1"/>
</dbReference>
<dbReference type="InterPro" id="IPR003593">
    <property type="entry name" value="AAA+_ATPase"/>
</dbReference>
<dbReference type="InterPro" id="IPR017871">
    <property type="entry name" value="ABC_transporter-like_CS"/>
</dbReference>
<dbReference type="Pfam" id="PF00005">
    <property type="entry name" value="ABC_tran"/>
    <property type="match status" value="1"/>
</dbReference>
<dbReference type="CDD" id="cd18541">
    <property type="entry name" value="ABC_6TM_TmrB_like"/>
    <property type="match status" value="1"/>
</dbReference>
<dbReference type="InterPro" id="IPR003439">
    <property type="entry name" value="ABC_transporter-like_ATP-bd"/>
</dbReference>
<evidence type="ECO:0000256" key="7">
    <source>
        <dbReference type="SAM" id="Phobius"/>
    </source>
</evidence>
<evidence type="ECO:0000256" key="5">
    <source>
        <dbReference type="ARBA" id="ARBA00022989"/>
    </source>
</evidence>
<dbReference type="Gene3D" id="1.20.1560.10">
    <property type="entry name" value="ABC transporter type 1, transmembrane domain"/>
    <property type="match status" value="1"/>
</dbReference>
<dbReference type="Proteomes" id="UP000830835">
    <property type="component" value="Unassembled WGS sequence"/>
</dbReference>
<dbReference type="InterPro" id="IPR036640">
    <property type="entry name" value="ABC1_TM_sf"/>
</dbReference>
<keyword evidence="4 10" id="KW-0067">ATP-binding</keyword>
<feature type="domain" description="ABC transporter" evidence="8">
    <location>
        <begin position="344"/>
        <end position="579"/>
    </location>
</feature>
<comment type="subcellular location">
    <subcellularLocation>
        <location evidence="1">Cell membrane</location>
        <topology evidence="1">Multi-pass membrane protein</topology>
    </subcellularLocation>
</comment>
<dbReference type="EMBL" id="JAFIRA010000006">
    <property type="protein sequence ID" value="MCJ2542086.1"/>
    <property type="molecule type" value="Genomic_DNA"/>
</dbReference>